<gene>
    <name evidence="2" type="ORF">OESDEN_23476</name>
</gene>
<proteinExistence type="predicted"/>
<dbReference type="AlphaFoldDB" id="A0A0B1RW46"/>
<reference evidence="2 3" key="1">
    <citation type="submission" date="2014-03" db="EMBL/GenBank/DDBJ databases">
        <title>Draft genome of the hookworm Oesophagostomum dentatum.</title>
        <authorList>
            <person name="Mitreva M."/>
        </authorList>
    </citation>
    <scope>NUCLEOTIDE SEQUENCE [LARGE SCALE GENOMIC DNA]</scope>
    <source>
        <strain evidence="2 3">OD-Hann</strain>
    </source>
</reference>
<keyword evidence="1" id="KW-0732">Signal</keyword>
<keyword evidence="3" id="KW-1185">Reference proteome</keyword>
<accession>A0A0B1RW46</accession>
<evidence type="ECO:0000313" key="3">
    <source>
        <dbReference type="Proteomes" id="UP000053660"/>
    </source>
</evidence>
<sequence>MLPSSKVALLLILLEILDSSKGCTPINQGNQATTTLPPIPPPSSNRKRDVRVVELTIFTEKEFDPTLNQEHLYMLRAELESYVRANGLTLGEGAAA</sequence>
<protein>
    <submittedName>
        <fullName evidence="2">Uncharacterized protein</fullName>
    </submittedName>
</protein>
<organism evidence="2 3">
    <name type="scientific">Oesophagostomum dentatum</name>
    <name type="common">Nodular worm</name>
    <dbReference type="NCBI Taxonomy" id="61180"/>
    <lineage>
        <taxon>Eukaryota</taxon>
        <taxon>Metazoa</taxon>
        <taxon>Ecdysozoa</taxon>
        <taxon>Nematoda</taxon>
        <taxon>Chromadorea</taxon>
        <taxon>Rhabditida</taxon>
        <taxon>Rhabditina</taxon>
        <taxon>Rhabditomorpha</taxon>
        <taxon>Strongyloidea</taxon>
        <taxon>Strongylidae</taxon>
        <taxon>Oesophagostomum</taxon>
    </lineage>
</organism>
<dbReference type="EMBL" id="KN611293">
    <property type="protein sequence ID" value="KHJ76904.1"/>
    <property type="molecule type" value="Genomic_DNA"/>
</dbReference>
<name>A0A0B1RW46_OESDE</name>
<evidence type="ECO:0000256" key="1">
    <source>
        <dbReference type="SAM" id="SignalP"/>
    </source>
</evidence>
<evidence type="ECO:0000313" key="2">
    <source>
        <dbReference type="EMBL" id="KHJ76904.1"/>
    </source>
</evidence>
<feature type="chain" id="PRO_5002081190" evidence="1">
    <location>
        <begin position="23"/>
        <end position="96"/>
    </location>
</feature>
<dbReference type="Proteomes" id="UP000053660">
    <property type="component" value="Unassembled WGS sequence"/>
</dbReference>
<feature type="signal peptide" evidence="1">
    <location>
        <begin position="1"/>
        <end position="22"/>
    </location>
</feature>